<protein>
    <recommendedName>
        <fullName evidence="7">GtrA/DPMS transmembrane domain-containing protein</fullName>
    </recommendedName>
</protein>
<evidence type="ECO:0000313" key="9">
    <source>
        <dbReference type="Proteomes" id="UP000197446"/>
    </source>
</evidence>
<keyword evidence="4 6" id="KW-1133">Transmembrane helix</keyword>
<name>A0A254NDG5_9BURK</name>
<dbReference type="InterPro" id="IPR051401">
    <property type="entry name" value="GtrA_CellWall_Glycosyl"/>
</dbReference>
<evidence type="ECO:0000256" key="3">
    <source>
        <dbReference type="ARBA" id="ARBA00022692"/>
    </source>
</evidence>
<keyword evidence="3 6" id="KW-0812">Transmembrane</keyword>
<evidence type="ECO:0000259" key="7">
    <source>
        <dbReference type="Pfam" id="PF04138"/>
    </source>
</evidence>
<evidence type="ECO:0000256" key="4">
    <source>
        <dbReference type="ARBA" id="ARBA00022989"/>
    </source>
</evidence>
<comment type="subcellular location">
    <subcellularLocation>
        <location evidence="1">Membrane</location>
        <topology evidence="1">Multi-pass membrane protein</topology>
    </subcellularLocation>
</comment>
<sequence length="222" mass="23820">MRGRVLDRRRPAGPRPLRHAIAGVAGRPVQPAPATRLPGVRVTRASHTLVGAHRRTASLLALRLHPVPEGSAVTAPTRLVAATPLPDRLRQLLQEGWRYGLTSLAALVTDTGAYALALRAEVPLAAAILLGFAAGLAVAYAGSVMWVFHQHRLHDRRAEFAAFAGIGLAGMLLTQASLWWLVSRQHWPPVPAKLLTAVGVFAFNFTLRKLLLFTRAAGANSA</sequence>
<feature type="transmembrane region" description="Helical" evidence="6">
    <location>
        <begin position="160"/>
        <end position="182"/>
    </location>
</feature>
<proteinExistence type="inferred from homology"/>
<evidence type="ECO:0000256" key="2">
    <source>
        <dbReference type="ARBA" id="ARBA00009399"/>
    </source>
</evidence>
<dbReference type="PANTHER" id="PTHR38459">
    <property type="entry name" value="PROPHAGE BACTOPRENOL-LINKED GLUCOSE TRANSLOCASE HOMOLOG"/>
    <property type="match status" value="1"/>
</dbReference>
<feature type="transmembrane region" description="Helical" evidence="6">
    <location>
        <begin position="124"/>
        <end position="148"/>
    </location>
</feature>
<dbReference type="Pfam" id="PF04138">
    <property type="entry name" value="GtrA_DPMS_TM"/>
    <property type="match status" value="1"/>
</dbReference>
<dbReference type="Proteomes" id="UP000197446">
    <property type="component" value="Unassembled WGS sequence"/>
</dbReference>
<keyword evidence="5 6" id="KW-0472">Membrane</keyword>
<evidence type="ECO:0000313" key="8">
    <source>
        <dbReference type="EMBL" id="OWR03203.1"/>
    </source>
</evidence>
<reference evidence="8 9" key="1">
    <citation type="journal article" date="2007" name="Int. J. Syst. Evol. Microbiol.">
        <title>Description of Pelomonas aquatica sp. nov. and Pelomonas puraquae sp. nov., isolated from industrial and haemodialysis water.</title>
        <authorList>
            <person name="Gomila M."/>
            <person name="Bowien B."/>
            <person name="Falsen E."/>
            <person name="Moore E.R."/>
            <person name="Lalucat J."/>
        </authorList>
    </citation>
    <scope>NUCLEOTIDE SEQUENCE [LARGE SCALE GENOMIC DNA]</scope>
    <source>
        <strain evidence="8 9">CCUG 52769</strain>
    </source>
</reference>
<evidence type="ECO:0000256" key="6">
    <source>
        <dbReference type="SAM" id="Phobius"/>
    </source>
</evidence>
<dbReference type="EMBL" id="NISI01000006">
    <property type="protein sequence ID" value="OWR03203.1"/>
    <property type="molecule type" value="Genomic_DNA"/>
</dbReference>
<comment type="similarity">
    <text evidence="2">Belongs to the GtrA family.</text>
</comment>
<dbReference type="PANTHER" id="PTHR38459:SF1">
    <property type="entry name" value="PROPHAGE BACTOPRENOL-LINKED GLUCOSE TRANSLOCASE HOMOLOG"/>
    <property type="match status" value="1"/>
</dbReference>
<organism evidence="8 9">
    <name type="scientific">Roseateles puraquae</name>
    <dbReference type="NCBI Taxonomy" id="431059"/>
    <lineage>
        <taxon>Bacteria</taxon>
        <taxon>Pseudomonadati</taxon>
        <taxon>Pseudomonadota</taxon>
        <taxon>Betaproteobacteria</taxon>
        <taxon>Burkholderiales</taxon>
        <taxon>Sphaerotilaceae</taxon>
        <taxon>Roseateles</taxon>
    </lineage>
</organism>
<dbReference type="GO" id="GO:0000271">
    <property type="term" value="P:polysaccharide biosynthetic process"/>
    <property type="evidence" value="ECO:0007669"/>
    <property type="project" value="InterPro"/>
</dbReference>
<feature type="transmembrane region" description="Helical" evidence="6">
    <location>
        <begin position="194"/>
        <end position="211"/>
    </location>
</feature>
<dbReference type="InterPro" id="IPR007267">
    <property type="entry name" value="GtrA_DPMS_TM"/>
</dbReference>
<keyword evidence="9" id="KW-1185">Reference proteome</keyword>
<feature type="transmembrane region" description="Helical" evidence="6">
    <location>
        <begin position="97"/>
        <end position="118"/>
    </location>
</feature>
<evidence type="ECO:0000256" key="5">
    <source>
        <dbReference type="ARBA" id="ARBA00023136"/>
    </source>
</evidence>
<dbReference type="AlphaFoldDB" id="A0A254NDG5"/>
<evidence type="ECO:0000256" key="1">
    <source>
        <dbReference type="ARBA" id="ARBA00004141"/>
    </source>
</evidence>
<accession>A0A254NDG5</accession>
<comment type="caution">
    <text evidence="8">The sequence shown here is derived from an EMBL/GenBank/DDBJ whole genome shotgun (WGS) entry which is preliminary data.</text>
</comment>
<feature type="domain" description="GtrA/DPMS transmembrane" evidence="7">
    <location>
        <begin position="98"/>
        <end position="213"/>
    </location>
</feature>
<gene>
    <name evidence="8" type="ORF">CDO81_16725</name>
</gene>
<dbReference type="GO" id="GO:0005886">
    <property type="term" value="C:plasma membrane"/>
    <property type="evidence" value="ECO:0007669"/>
    <property type="project" value="TreeGrafter"/>
</dbReference>